<keyword evidence="1" id="KW-0808">Transferase</keyword>
<dbReference type="InterPro" id="IPR002123">
    <property type="entry name" value="Plipid/glycerol_acylTrfase"/>
</dbReference>
<accession>A0ABQ0HZR5</accession>
<evidence type="ECO:0000256" key="2">
    <source>
        <dbReference type="ARBA" id="ARBA00023315"/>
    </source>
</evidence>
<dbReference type="SMART" id="SM00563">
    <property type="entry name" value="PlsC"/>
    <property type="match status" value="1"/>
</dbReference>
<proteinExistence type="predicted"/>
<dbReference type="PANTHER" id="PTHR10434:SF11">
    <property type="entry name" value="1-ACYL-SN-GLYCEROL-3-PHOSPHATE ACYLTRANSFERASE"/>
    <property type="match status" value="1"/>
</dbReference>
<name>A0ABQ0HZR5_GORRU</name>
<keyword evidence="5" id="KW-1185">Reference proteome</keyword>
<feature type="domain" description="Phospholipid/glycerol acyltransferase" evidence="3">
    <location>
        <begin position="76"/>
        <end position="212"/>
    </location>
</feature>
<keyword evidence="2" id="KW-0012">Acyltransferase</keyword>
<dbReference type="PANTHER" id="PTHR10434">
    <property type="entry name" value="1-ACYL-SN-GLYCEROL-3-PHOSPHATE ACYLTRANSFERASE"/>
    <property type="match status" value="1"/>
</dbReference>
<reference evidence="4 5" key="1">
    <citation type="submission" date="2012-08" db="EMBL/GenBank/DDBJ databases">
        <title>Whole genome shotgun sequence of Gordonia rubripertincta NBRC 101908.</title>
        <authorList>
            <person name="Takarada H."/>
            <person name="Hosoyama A."/>
            <person name="Tsuchikane K."/>
            <person name="Katsumata H."/>
            <person name="Baba S."/>
            <person name="Ohji S."/>
            <person name="Yamazaki S."/>
            <person name="Fujita N."/>
        </authorList>
    </citation>
    <scope>NUCLEOTIDE SEQUENCE [LARGE SCALE GENOMIC DNA]</scope>
    <source>
        <strain evidence="4 5">NBRC 101908</strain>
    </source>
</reference>
<dbReference type="Pfam" id="PF01553">
    <property type="entry name" value="Acyltransferase"/>
    <property type="match status" value="1"/>
</dbReference>
<protein>
    <recommendedName>
        <fullName evidence="3">Phospholipid/glycerol acyltransferase domain-containing protein</fullName>
    </recommendedName>
</protein>
<gene>
    <name evidence="4" type="ORF">GORBP_109_00250</name>
</gene>
<dbReference type="EMBL" id="BAHB01000109">
    <property type="protein sequence ID" value="GAB87763.1"/>
    <property type="molecule type" value="Genomic_DNA"/>
</dbReference>
<evidence type="ECO:0000313" key="5">
    <source>
        <dbReference type="Proteomes" id="UP000010744"/>
    </source>
</evidence>
<evidence type="ECO:0000313" key="4">
    <source>
        <dbReference type="EMBL" id="GAB87763.1"/>
    </source>
</evidence>
<evidence type="ECO:0000259" key="3">
    <source>
        <dbReference type="SMART" id="SM00563"/>
    </source>
</evidence>
<organism evidence="4 5">
    <name type="scientific">Gordonia rubripertincta NBRC 101908</name>
    <dbReference type="NCBI Taxonomy" id="1077975"/>
    <lineage>
        <taxon>Bacteria</taxon>
        <taxon>Bacillati</taxon>
        <taxon>Actinomycetota</taxon>
        <taxon>Actinomycetes</taxon>
        <taxon>Mycobacteriales</taxon>
        <taxon>Gordoniaceae</taxon>
        <taxon>Gordonia</taxon>
    </lineage>
</organism>
<dbReference type="SUPFAM" id="SSF69593">
    <property type="entry name" value="Glycerol-3-phosphate (1)-acyltransferase"/>
    <property type="match status" value="1"/>
</dbReference>
<evidence type="ECO:0000256" key="1">
    <source>
        <dbReference type="ARBA" id="ARBA00022679"/>
    </source>
</evidence>
<dbReference type="Proteomes" id="UP000010744">
    <property type="component" value="Unassembled WGS sequence"/>
</dbReference>
<comment type="caution">
    <text evidence="4">The sequence shown here is derived from an EMBL/GenBank/DDBJ whole genome shotgun (WGS) entry which is preliminary data.</text>
</comment>
<sequence>MGFVVRWAVTLTYGTVTYVDVELSRSEAVYAHYLDHQQDRVRAKLMYGVLAAKIRPVVRFTARDRLVRAVRSGKPLLIAANHVSERDPLVLAAAGFRSPLRPRIGHMRVLAKDELFEDPEQRRKIDTLGGIPVFRQKDHGVRAAAEAGRQMFGVCVERMVRGDSIAVFPEGTCNEGDVTRLQKLGTGIGHIAYRALKAGVDVTLVSAGIAYPQKGDRPRPMVTFGDPVDLAGHQDETPAALTRMIQDDLQAVVDEVCRAA</sequence>